<accession>A0ABR3X7I5</accession>
<evidence type="ECO:0000256" key="1">
    <source>
        <dbReference type="SAM" id="MobiDB-lite"/>
    </source>
</evidence>
<evidence type="ECO:0008006" key="4">
    <source>
        <dbReference type="Google" id="ProtNLM"/>
    </source>
</evidence>
<feature type="compositionally biased region" description="Polar residues" evidence="1">
    <location>
        <begin position="165"/>
        <end position="176"/>
    </location>
</feature>
<feature type="region of interest" description="Disordered" evidence="1">
    <location>
        <begin position="299"/>
        <end position="319"/>
    </location>
</feature>
<dbReference type="Proteomes" id="UP001583177">
    <property type="component" value="Unassembled WGS sequence"/>
</dbReference>
<proteinExistence type="predicted"/>
<feature type="compositionally biased region" description="Acidic residues" evidence="1">
    <location>
        <begin position="306"/>
        <end position="319"/>
    </location>
</feature>
<evidence type="ECO:0000313" key="3">
    <source>
        <dbReference type="Proteomes" id="UP001583177"/>
    </source>
</evidence>
<feature type="region of interest" description="Disordered" evidence="1">
    <location>
        <begin position="133"/>
        <end position="190"/>
    </location>
</feature>
<evidence type="ECO:0000313" key="2">
    <source>
        <dbReference type="EMBL" id="KAL1871921.1"/>
    </source>
</evidence>
<protein>
    <recommendedName>
        <fullName evidence="4">RNase H type-1 domain-containing protein</fullName>
    </recommendedName>
</protein>
<keyword evidence="3" id="KW-1185">Reference proteome</keyword>
<gene>
    <name evidence="2" type="ORF">Daus18300_004555</name>
</gene>
<dbReference type="EMBL" id="JAWRVE010000031">
    <property type="protein sequence ID" value="KAL1871921.1"/>
    <property type="molecule type" value="Genomic_DNA"/>
</dbReference>
<reference evidence="2 3" key="1">
    <citation type="journal article" date="2024" name="IMA Fungus">
        <title>IMA Genome - F19 : A genome assembly and annotation guide to empower mycologists, including annotated draft genome sequences of Ceratocystis pirilliformis, Diaporthe australafricana, Fusarium ophioides, Paecilomyces lecythidis, and Sporothrix stenoceras.</title>
        <authorList>
            <person name="Aylward J."/>
            <person name="Wilson A.M."/>
            <person name="Visagie C.M."/>
            <person name="Spraker J."/>
            <person name="Barnes I."/>
            <person name="Buitendag C."/>
            <person name="Ceriani C."/>
            <person name="Del Mar Angel L."/>
            <person name="du Plessis D."/>
            <person name="Fuchs T."/>
            <person name="Gasser K."/>
            <person name="Kramer D."/>
            <person name="Li W."/>
            <person name="Munsamy K."/>
            <person name="Piso A."/>
            <person name="Price J.L."/>
            <person name="Sonnekus B."/>
            <person name="Thomas C."/>
            <person name="van der Nest A."/>
            <person name="van Dijk A."/>
            <person name="van Heerden A."/>
            <person name="van Vuuren N."/>
            <person name="Yilmaz N."/>
            <person name="Duong T.A."/>
            <person name="van der Merwe N.A."/>
            <person name="Wingfield M.J."/>
            <person name="Wingfield B.D."/>
        </authorList>
    </citation>
    <scope>NUCLEOTIDE SEQUENCE [LARGE SCALE GENOMIC DNA]</scope>
    <source>
        <strain evidence="2 3">CMW 18300</strain>
    </source>
</reference>
<comment type="caution">
    <text evidence="2">The sequence shown here is derived from an EMBL/GenBank/DDBJ whole genome shotgun (WGS) entry which is preliminary data.</text>
</comment>
<organism evidence="2 3">
    <name type="scientific">Diaporthe australafricana</name>
    <dbReference type="NCBI Taxonomy" id="127596"/>
    <lineage>
        <taxon>Eukaryota</taxon>
        <taxon>Fungi</taxon>
        <taxon>Dikarya</taxon>
        <taxon>Ascomycota</taxon>
        <taxon>Pezizomycotina</taxon>
        <taxon>Sordariomycetes</taxon>
        <taxon>Sordariomycetidae</taxon>
        <taxon>Diaporthales</taxon>
        <taxon>Diaporthaceae</taxon>
        <taxon>Diaporthe</taxon>
    </lineage>
</organism>
<sequence>MHTSKACSIPYTRRDNNDVTEAFALAEGTHVAIDQIMSLLSRDLIRSTDKFQIYFWSDSKVVLRALEDPRRYLEHSQKMQHILHMIELKTRNLQSLRASVSVQFRWLGTYLSVFPPREIESLLRRQLSAPLRIPSSPSAEGATSDEEPAPSGPEVPMVEGDAGSENGNLHSIQSPLAASPGSVPPGVPDPAGVDIAGPILHHAPTSSEFFTIIATVARIIPYPHRHTIRKAVRRQKKANEGLRALDLVFPQSQGQGNGPADAIRPDPFSVIELAATKLPAPHNEVMLAAVNLQKETARNEALGIDYESESSEDSDVDTE</sequence>
<name>A0ABR3X7I5_9PEZI</name>